<dbReference type="GO" id="GO:0015209">
    <property type="term" value="F:cytosine transmembrane transporter activity"/>
    <property type="evidence" value="ECO:0007669"/>
    <property type="project" value="InterPro"/>
</dbReference>
<keyword evidence="1" id="KW-1133">Transmembrane helix</keyword>
<dbReference type="PANTHER" id="PTHR30569:SF0">
    <property type="entry name" value="CYTOSINE PERMEASE"/>
    <property type="match status" value="1"/>
</dbReference>
<organism evidence="2 3">
    <name type="scientific">Jiulongibacter sediminis</name>
    <dbReference type="NCBI Taxonomy" id="1605367"/>
    <lineage>
        <taxon>Bacteria</taxon>
        <taxon>Pseudomonadati</taxon>
        <taxon>Bacteroidota</taxon>
        <taxon>Cytophagia</taxon>
        <taxon>Cytophagales</taxon>
        <taxon>Leadbetterellaceae</taxon>
        <taxon>Jiulongibacter</taxon>
    </lineage>
</organism>
<keyword evidence="1" id="KW-0472">Membrane</keyword>
<protein>
    <submittedName>
        <fullName evidence="2">Membrane protein</fullName>
    </submittedName>
</protein>
<accession>A0A0P7C1S2</accession>
<feature type="transmembrane region" description="Helical" evidence="1">
    <location>
        <begin position="109"/>
        <end position="132"/>
    </location>
</feature>
<dbReference type="RefSeq" id="WP_055148592.1">
    <property type="nucleotide sequence ID" value="NZ_JXSZ01000009.1"/>
</dbReference>
<keyword evidence="1" id="KW-0812">Transmembrane</keyword>
<dbReference type="PATRIC" id="fig|1605367.3.peg.3846"/>
<dbReference type="PANTHER" id="PTHR30569">
    <property type="entry name" value="CYTOSINE TRANSPORTER CODB"/>
    <property type="match status" value="1"/>
</dbReference>
<dbReference type="GO" id="GO:0005886">
    <property type="term" value="C:plasma membrane"/>
    <property type="evidence" value="ECO:0007669"/>
    <property type="project" value="TreeGrafter"/>
</dbReference>
<feature type="transmembrane region" description="Helical" evidence="1">
    <location>
        <begin position="345"/>
        <end position="365"/>
    </location>
</feature>
<comment type="caution">
    <text evidence="2">The sequence shown here is derived from an EMBL/GenBank/DDBJ whole genome shotgun (WGS) entry which is preliminary data.</text>
</comment>
<dbReference type="AlphaFoldDB" id="A0A0P7C1S2"/>
<feature type="transmembrane region" description="Helical" evidence="1">
    <location>
        <begin position="54"/>
        <end position="75"/>
    </location>
</feature>
<reference evidence="2 3" key="1">
    <citation type="submission" date="2015-07" db="EMBL/GenBank/DDBJ databases">
        <title>The draft genome sequence of Leadbetterella sp. JN14-9.</title>
        <authorList>
            <person name="Liu Y."/>
            <person name="Du J."/>
            <person name="Shao Z."/>
        </authorList>
    </citation>
    <scope>NUCLEOTIDE SEQUENCE [LARGE SCALE GENOMIC DNA]</scope>
    <source>
        <strain evidence="2 3">JN14-9</strain>
    </source>
</reference>
<sequence length="463" mass="50514">MAEENSQNEEFERQPVPQKSWKDWRSFLGMYAGEHAAGTEFVIGPLFLTTGVSAFDLIVGLIVGNLLAVLCWRFLTAEIAVKNRLTLYFQLEKICGKGLVKFYNVANGVLFCFLAGSMFTVSATAVGIPFSMEMPKLTDTMPNGLTWILIVLVLGAITTWIAVKGYQMVSKAANWMSPVIILGFLIGGFVALKQLGVSSFGEFWDIWGEGGEPFPGQIKYTFWHVAIWSWFANAAMHVGMSDLSVFRYAKSPKSGWTTAAGMYVGHFMAWIAAALLYSVYLQSTEAQAMLAAGEAPSVAPGPLAYSAIGVFGVLVVLLAGWTTANPTIYRAGLAFQTLFPNMKTSWATILAGGIATVAGIFPAFAMKLLDFVAVYGFILAPVGAIIFFDEYLSKKWNLIPRFAEAKGLNVNWAVMLAWAVAVIAFYTYSVSTGTFLSFLTLPAWLSCGVLFLLLSKWTQKGHS</sequence>
<dbReference type="OrthoDB" id="9770247at2"/>
<evidence type="ECO:0000313" key="2">
    <source>
        <dbReference type="EMBL" id="KPM47975.1"/>
    </source>
</evidence>
<feature type="transmembrane region" description="Helical" evidence="1">
    <location>
        <begin position="260"/>
        <end position="283"/>
    </location>
</feature>
<keyword evidence="3" id="KW-1185">Reference proteome</keyword>
<feature type="transmembrane region" description="Helical" evidence="1">
    <location>
        <begin position="220"/>
        <end position="239"/>
    </location>
</feature>
<dbReference type="STRING" id="1605367.AFM12_12205"/>
<dbReference type="InterPro" id="IPR030191">
    <property type="entry name" value="CodB"/>
</dbReference>
<dbReference type="EMBL" id="LGTQ01000009">
    <property type="protein sequence ID" value="KPM47975.1"/>
    <property type="molecule type" value="Genomic_DNA"/>
</dbReference>
<name>A0A0P7C1S2_9BACT</name>
<evidence type="ECO:0000256" key="1">
    <source>
        <dbReference type="SAM" id="Phobius"/>
    </source>
</evidence>
<evidence type="ECO:0000313" key="3">
    <source>
        <dbReference type="Proteomes" id="UP000050454"/>
    </source>
</evidence>
<feature type="transmembrane region" description="Helical" evidence="1">
    <location>
        <begin position="175"/>
        <end position="200"/>
    </location>
</feature>
<dbReference type="Proteomes" id="UP000050454">
    <property type="component" value="Unassembled WGS sequence"/>
</dbReference>
<feature type="transmembrane region" description="Helical" evidence="1">
    <location>
        <begin position="434"/>
        <end position="454"/>
    </location>
</feature>
<proteinExistence type="predicted"/>
<feature type="transmembrane region" description="Helical" evidence="1">
    <location>
        <begin position="144"/>
        <end position="163"/>
    </location>
</feature>
<feature type="transmembrane region" description="Helical" evidence="1">
    <location>
        <begin position="371"/>
        <end position="388"/>
    </location>
</feature>
<dbReference type="Gene3D" id="1.10.4160.10">
    <property type="entry name" value="Hydantoin permease"/>
    <property type="match status" value="1"/>
</dbReference>
<feature type="transmembrane region" description="Helical" evidence="1">
    <location>
        <begin position="409"/>
        <end position="428"/>
    </location>
</feature>
<gene>
    <name evidence="2" type="ORF">AFM12_12205</name>
</gene>
<feature type="transmembrane region" description="Helical" evidence="1">
    <location>
        <begin position="303"/>
        <end position="324"/>
    </location>
</feature>